<feature type="compositionally biased region" description="Basic residues" evidence="1">
    <location>
        <begin position="81"/>
        <end position="105"/>
    </location>
</feature>
<dbReference type="AlphaFoldDB" id="A0A811ZMB7"/>
<name>A0A811ZMB7_NYCPR</name>
<protein>
    <submittedName>
        <fullName evidence="2">(raccoon dog) hypothetical protein</fullName>
    </submittedName>
</protein>
<evidence type="ECO:0000313" key="2">
    <source>
        <dbReference type="EMBL" id="CAD7689700.1"/>
    </source>
</evidence>
<gene>
    <name evidence="2" type="ORF">NYPRO_LOCUS22494</name>
</gene>
<comment type="caution">
    <text evidence="2">The sequence shown here is derived from an EMBL/GenBank/DDBJ whole genome shotgun (WGS) entry which is preliminary data.</text>
</comment>
<proteinExistence type="predicted"/>
<sequence length="371" mass="41925">MGVTPQTEASIPAWKKVSEKRASCLLGMWCSPGKICRDLPLRVLGKAVLRRCPPGGTPVQHPQKRGCCGHSTRTPEESRITRQKGKTNDKHRKFKERIQGKKKQKPGAVRERKGRGLCFQRVTPRHGHPLEAPDPYGSPRNLLKVRQIPCPKTISELYLWYKATNQKTDHNNSPPSDLPRSPSCLHPLLISEGYLRPCWKTKMHESHPKLNGRFEPVLQGGRGLNAFGKLQSTYPELLPLEVKNQSINQSIKSPLESIYPEIRRKTACGTKDNEMAHCWEEERRVLTHNMVKFGCRTLVVPGGQASRLDGFPGTAHGQEAQKKRRNKIPFLTYNLVRSGLRTLLGAQRAAGIFFFFYQLVDLDARFSACQV</sequence>
<dbReference type="EMBL" id="CAJHUB010000769">
    <property type="protein sequence ID" value="CAD7689700.1"/>
    <property type="molecule type" value="Genomic_DNA"/>
</dbReference>
<evidence type="ECO:0000256" key="1">
    <source>
        <dbReference type="SAM" id="MobiDB-lite"/>
    </source>
</evidence>
<dbReference type="Proteomes" id="UP000645828">
    <property type="component" value="Unassembled WGS sequence"/>
</dbReference>
<accession>A0A811ZMB7</accession>
<feature type="region of interest" description="Disordered" evidence="1">
    <location>
        <begin position="56"/>
        <end position="113"/>
    </location>
</feature>
<reference evidence="2" key="1">
    <citation type="submission" date="2020-12" db="EMBL/GenBank/DDBJ databases">
        <authorList>
            <consortium name="Molecular Ecology Group"/>
        </authorList>
    </citation>
    <scope>NUCLEOTIDE SEQUENCE</scope>
    <source>
        <strain evidence="2">TBG_1078</strain>
    </source>
</reference>
<evidence type="ECO:0000313" key="3">
    <source>
        <dbReference type="Proteomes" id="UP000645828"/>
    </source>
</evidence>
<keyword evidence="3" id="KW-1185">Reference proteome</keyword>
<organism evidence="2 3">
    <name type="scientific">Nyctereutes procyonoides</name>
    <name type="common">Raccoon dog</name>
    <name type="synonym">Canis procyonoides</name>
    <dbReference type="NCBI Taxonomy" id="34880"/>
    <lineage>
        <taxon>Eukaryota</taxon>
        <taxon>Metazoa</taxon>
        <taxon>Chordata</taxon>
        <taxon>Craniata</taxon>
        <taxon>Vertebrata</taxon>
        <taxon>Euteleostomi</taxon>
        <taxon>Mammalia</taxon>
        <taxon>Eutheria</taxon>
        <taxon>Laurasiatheria</taxon>
        <taxon>Carnivora</taxon>
        <taxon>Caniformia</taxon>
        <taxon>Canidae</taxon>
        <taxon>Nyctereutes</taxon>
    </lineage>
</organism>